<evidence type="ECO:0000256" key="1">
    <source>
        <dbReference type="ARBA" id="ARBA00023235"/>
    </source>
</evidence>
<evidence type="ECO:0000313" key="4">
    <source>
        <dbReference type="Proteomes" id="UP000000641"/>
    </source>
</evidence>
<dbReference type="RefSeq" id="WP_011752486.1">
    <property type="nucleotide sequence ID" value="NC_008698.1"/>
</dbReference>
<reference evidence="4" key="1">
    <citation type="journal article" date="2008" name="J. Bacteriol.">
        <title>Genome sequence of Thermofilum pendens reveals an exceptional loss of biosynthetic pathways without genome reduction.</title>
        <authorList>
            <person name="Anderson I."/>
            <person name="Rodriguez J."/>
            <person name="Susanti D."/>
            <person name="Porat I."/>
            <person name="Reich C."/>
            <person name="Ulrich L.E."/>
            <person name="Elkins J.G."/>
            <person name="Mavromatis K."/>
            <person name="Lykidis A."/>
            <person name="Kim E."/>
            <person name="Thompson L.S."/>
            <person name="Nolan M."/>
            <person name="Land M."/>
            <person name="Copeland A."/>
            <person name="Lapidus A."/>
            <person name="Lucas S."/>
            <person name="Detter C."/>
            <person name="Zhulin I.B."/>
            <person name="Olsen G.J."/>
            <person name="Whitman W."/>
            <person name="Mukhopadhyay B."/>
            <person name="Bristow J."/>
            <person name="Kyrpides N."/>
        </authorList>
    </citation>
    <scope>NUCLEOTIDE SEQUENCE [LARGE SCALE GENOMIC DNA]</scope>
    <source>
        <strain evidence="4">DSM 2475 / Hrk 5</strain>
    </source>
</reference>
<dbReference type="OrthoDB" id="372143at2157"/>
<dbReference type="PANTHER" id="PTHR43489:SF7">
    <property type="entry name" value="3-DEHYDRO-D-GULOSIDE 4-EPIMERASE-RELATED"/>
    <property type="match status" value="1"/>
</dbReference>
<sequence length="278" mass="30600">MPARLFKLSMVIANPKARFDAVARLDPSTAVKALSELGYDGVEISVLEPVEVGELALLAREHSLEVPAVGTGLNYIHYGLSLTSPDAGVRERARRRIEEIVFEASRREIKGVIVGLIRGRGDEWGDVEGARRLLVEELRGLARKAGEQGVSLFLEPLNRYESRLVNTVEEGLRVLEEVGEDNLLLLLDTFHMNIEERVIEDSIRLASGRIGHFHVADSNRLAPGMGHLDFVRILHALRDAGYSGFVSAEIQVKPDFEAAARITMNTLSTAISVVSQLS</sequence>
<dbReference type="Gene3D" id="3.20.20.150">
    <property type="entry name" value="Divalent-metal-dependent TIM barrel enzymes"/>
    <property type="match status" value="1"/>
</dbReference>
<proteinExistence type="predicted"/>
<gene>
    <name evidence="3" type="ordered locus">Tpen_0820</name>
</gene>
<dbReference type="eggNOG" id="arCOG01900">
    <property type="taxonomic scope" value="Archaea"/>
</dbReference>
<dbReference type="SUPFAM" id="SSF51658">
    <property type="entry name" value="Xylose isomerase-like"/>
    <property type="match status" value="1"/>
</dbReference>
<keyword evidence="4" id="KW-1185">Reference proteome</keyword>
<dbReference type="InterPro" id="IPR013022">
    <property type="entry name" value="Xyl_isomerase-like_TIM-brl"/>
</dbReference>
<dbReference type="GeneID" id="4601991"/>
<protein>
    <submittedName>
        <fullName evidence="3">Xylose isomerase domain protein TIM barrel</fullName>
    </submittedName>
</protein>
<name>A1RYE1_THEPD</name>
<dbReference type="EMBL" id="CP000505">
    <property type="protein sequence ID" value="ABL78221.1"/>
    <property type="molecule type" value="Genomic_DNA"/>
</dbReference>
<accession>A1RYE1</accession>
<dbReference type="Pfam" id="PF01261">
    <property type="entry name" value="AP_endonuc_2"/>
    <property type="match status" value="1"/>
</dbReference>
<dbReference type="PANTHER" id="PTHR43489">
    <property type="entry name" value="ISOMERASE"/>
    <property type="match status" value="1"/>
</dbReference>
<evidence type="ECO:0000259" key="2">
    <source>
        <dbReference type="Pfam" id="PF01261"/>
    </source>
</evidence>
<feature type="domain" description="Xylose isomerase-like TIM barrel" evidence="2">
    <location>
        <begin position="31"/>
        <end position="258"/>
    </location>
</feature>
<dbReference type="HOGENOM" id="CLU_050006_8_1_2"/>
<dbReference type="Proteomes" id="UP000000641">
    <property type="component" value="Chromosome"/>
</dbReference>
<dbReference type="STRING" id="368408.Tpen_0820"/>
<organism evidence="3 4">
    <name type="scientific">Thermofilum pendens (strain DSM 2475 / Hrk 5)</name>
    <dbReference type="NCBI Taxonomy" id="368408"/>
    <lineage>
        <taxon>Archaea</taxon>
        <taxon>Thermoproteota</taxon>
        <taxon>Thermoprotei</taxon>
        <taxon>Thermofilales</taxon>
        <taxon>Thermofilaceae</taxon>
        <taxon>Thermofilum</taxon>
    </lineage>
</organism>
<keyword evidence="1 3" id="KW-0413">Isomerase</keyword>
<dbReference type="KEGG" id="tpe:Tpen_0820"/>
<dbReference type="EnsemblBacteria" id="ABL78221">
    <property type="protein sequence ID" value="ABL78221"/>
    <property type="gene ID" value="Tpen_0820"/>
</dbReference>
<dbReference type="GO" id="GO:0016853">
    <property type="term" value="F:isomerase activity"/>
    <property type="evidence" value="ECO:0007669"/>
    <property type="project" value="UniProtKB-KW"/>
</dbReference>
<dbReference type="InterPro" id="IPR036237">
    <property type="entry name" value="Xyl_isomerase-like_sf"/>
</dbReference>
<dbReference type="AlphaFoldDB" id="A1RYE1"/>
<evidence type="ECO:0000313" key="3">
    <source>
        <dbReference type="EMBL" id="ABL78221.1"/>
    </source>
</evidence>
<dbReference type="InterPro" id="IPR050417">
    <property type="entry name" value="Sugar_Epim/Isomerase"/>
</dbReference>